<dbReference type="InterPro" id="IPR000600">
    <property type="entry name" value="ROK"/>
</dbReference>
<evidence type="ECO:0000313" key="3">
    <source>
        <dbReference type="Proteomes" id="UP000192050"/>
    </source>
</evidence>
<dbReference type="RefSeq" id="WP_009887299.1">
    <property type="nucleotide sequence ID" value="NZ_CP015363.1"/>
</dbReference>
<dbReference type="Pfam" id="PF00480">
    <property type="entry name" value="ROK"/>
    <property type="match status" value="1"/>
</dbReference>
<dbReference type="Gene3D" id="3.30.420.40">
    <property type="match status" value="2"/>
</dbReference>
<dbReference type="OrthoDB" id="206224at2157"/>
<dbReference type="GeneID" id="16025444"/>
<name>A0A1V0N260_9ARCH</name>
<dbReference type="AlphaFoldDB" id="A0A1V0N260"/>
<reference evidence="1 3" key="1">
    <citation type="submission" date="2011-10" db="EMBL/GenBank/DDBJ databases">
        <title>Metabolic and evolutionary patterns in the extreme acidophile Ferroplasma acidiphilum.</title>
        <authorList>
            <person name="Golyshina O.V."/>
            <person name="Kozyavkin S.A."/>
            <person name="Tatusov R.L."/>
            <person name="Slesarev A.I."/>
            <person name="Golyshin P.N."/>
        </authorList>
    </citation>
    <scope>NUCLEOTIDE SEQUENCE [LARGE SCALE GENOMIC DNA]</scope>
    <source>
        <strain evidence="1">Berkeley</strain>
        <strain evidence="3">Y</strain>
    </source>
</reference>
<keyword evidence="1" id="KW-0808">Transferase</keyword>
<dbReference type="PANTHER" id="PTHR18964:SF149">
    <property type="entry name" value="BIFUNCTIONAL UDP-N-ACETYLGLUCOSAMINE 2-EPIMERASE_N-ACETYLMANNOSAMINE KINASE"/>
    <property type="match status" value="1"/>
</dbReference>
<dbReference type="Proteomes" id="UP000192050">
    <property type="component" value="Chromosome"/>
</dbReference>
<dbReference type="PROSITE" id="PS01125">
    <property type="entry name" value="ROK"/>
    <property type="match status" value="1"/>
</dbReference>
<dbReference type="PANTHER" id="PTHR18964">
    <property type="entry name" value="ROK (REPRESSOR, ORF, KINASE) FAMILY"/>
    <property type="match status" value="1"/>
</dbReference>
<proteinExistence type="predicted"/>
<accession>A0A1V0N260</accession>
<dbReference type="InterPro" id="IPR043129">
    <property type="entry name" value="ATPase_NBD"/>
</dbReference>
<evidence type="ECO:0000313" key="1">
    <source>
        <dbReference type="EMBL" id="ARD84199.1"/>
    </source>
</evidence>
<protein>
    <submittedName>
        <fullName evidence="1">ROK family glucokinase</fullName>
    </submittedName>
    <submittedName>
        <fullName evidence="2">ROK family protein</fullName>
    </submittedName>
</protein>
<dbReference type="STRING" id="74969.FAD_0277"/>
<keyword evidence="3" id="KW-1185">Reference proteome</keyword>
<dbReference type="KEGG" id="fai:FAD_0277"/>
<dbReference type="EMBL" id="JABGBP010000224">
    <property type="protein sequence ID" value="NOL60471.1"/>
    <property type="molecule type" value="Genomic_DNA"/>
</dbReference>
<sequence>MYILGYDVGGTKISAVIGDGTGRIMKKITRRTMKDYGKSGITDQLISMGDELIKKAGIEKVSKIGIIFAGPVDSKTGTIISSPNIIGLKNYNITDSIRKHFNVDVYLQNDASASTIAEKLYGAAKNFSNFVYITLSTGIGGGIFIDNKLYKGSHGMAGELGHMVILPNGPICGCGRRGCLEAIASGKGMARRVIENISEVKNSTIFSDMNPADIDAKKIFAARRAGDMFAQLIVEETIYYLAVGIVNIINIFDPQAIIIGGGLSLEGEDLFHPLRLAVREEMKSMKRPVRILKALKNGADLGTIAITQYNE</sequence>
<dbReference type="Proteomes" id="UP000546917">
    <property type="component" value="Unassembled WGS sequence"/>
</dbReference>
<evidence type="ECO:0000313" key="2">
    <source>
        <dbReference type="EMBL" id="NOL60471.1"/>
    </source>
</evidence>
<reference evidence="2 4" key="2">
    <citation type="submission" date="2020-05" db="EMBL/GenBank/DDBJ databases">
        <authorList>
            <person name="Zhang R."/>
        </authorList>
    </citation>
    <scope>NUCLEOTIDE SEQUENCE [LARGE SCALE GENOMIC DNA]</scope>
    <source>
        <strain evidence="2 4">DSM 28986</strain>
    </source>
</reference>
<organism evidence="1 3">
    <name type="scientific">Ferroplasma acidiphilum</name>
    <dbReference type="NCBI Taxonomy" id="74969"/>
    <lineage>
        <taxon>Archaea</taxon>
        <taxon>Methanobacteriati</taxon>
        <taxon>Thermoplasmatota</taxon>
        <taxon>Thermoplasmata</taxon>
        <taxon>Thermoplasmatales</taxon>
        <taxon>Ferroplasmaceae</taxon>
        <taxon>Ferroplasma</taxon>
    </lineage>
</organism>
<gene>
    <name evidence="1" type="ORF">FAD_0277</name>
    <name evidence="2" type="ORF">HLB00_06445</name>
</gene>
<evidence type="ECO:0000313" key="4">
    <source>
        <dbReference type="Proteomes" id="UP000546917"/>
    </source>
</evidence>
<dbReference type="SUPFAM" id="SSF53067">
    <property type="entry name" value="Actin-like ATPase domain"/>
    <property type="match status" value="1"/>
</dbReference>
<dbReference type="GO" id="GO:0016301">
    <property type="term" value="F:kinase activity"/>
    <property type="evidence" value="ECO:0007669"/>
    <property type="project" value="UniProtKB-KW"/>
</dbReference>
<keyword evidence="1" id="KW-0418">Kinase</keyword>
<dbReference type="InterPro" id="IPR049874">
    <property type="entry name" value="ROK_cs"/>
</dbReference>
<dbReference type="EMBL" id="CP015363">
    <property type="protein sequence ID" value="ARD84199.1"/>
    <property type="molecule type" value="Genomic_DNA"/>
</dbReference>